<feature type="region of interest" description="Disordered" evidence="1">
    <location>
        <begin position="1"/>
        <end position="38"/>
    </location>
</feature>
<proteinExistence type="predicted"/>
<name>A0A0V1GAA1_TRIPS</name>
<reference evidence="2 3" key="1">
    <citation type="submission" date="2015-01" db="EMBL/GenBank/DDBJ databases">
        <title>Evolution of Trichinella species and genotypes.</title>
        <authorList>
            <person name="Korhonen P.K."/>
            <person name="Edoardo P."/>
            <person name="Giuseppe L.R."/>
            <person name="Gasser R.B."/>
        </authorList>
    </citation>
    <scope>NUCLEOTIDE SEQUENCE [LARGE SCALE GENOMIC DNA]</scope>
    <source>
        <strain evidence="2">ISS588</strain>
    </source>
</reference>
<keyword evidence="3" id="KW-1185">Reference proteome</keyword>
<dbReference type="Proteomes" id="UP000054805">
    <property type="component" value="Unassembled WGS sequence"/>
</dbReference>
<evidence type="ECO:0000313" key="2">
    <source>
        <dbReference type="EMBL" id="KRY95058.1"/>
    </source>
</evidence>
<sequence length="38" mass="4023">MFGGGAVQCAEKGASGMGRGVKRVVEAEKGREKERVEK</sequence>
<accession>A0A0V1GAA1</accession>
<dbReference type="AlphaFoldDB" id="A0A0V1GAA1"/>
<comment type="caution">
    <text evidence="2">The sequence shown here is derived from an EMBL/GenBank/DDBJ whole genome shotgun (WGS) entry which is preliminary data.</text>
</comment>
<evidence type="ECO:0000313" key="3">
    <source>
        <dbReference type="Proteomes" id="UP000054805"/>
    </source>
</evidence>
<organism evidence="2 3">
    <name type="scientific">Trichinella pseudospiralis</name>
    <name type="common">Parasitic roundworm</name>
    <dbReference type="NCBI Taxonomy" id="6337"/>
    <lineage>
        <taxon>Eukaryota</taxon>
        <taxon>Metazoa</taxon>
        <taxon>Ecdysozoa</taxon>
        <taxon>Nematoda</taxon>
        <taxon>Enoplea</taxon>
        <taxon>Dorylaimia</taxon>
        <taxon>Trichinellida</taxon>
        <taxon>Trichinellidae</taxon>
        <taxon>Trichinella</taxon>
    </lineage>
</organism>
<gene>
    <name evidence="2" type="ORF">T4B_10071</name>
</gene>
<dbReference type="EMBL" id="JYDS01004570">
    <property type="protein sequence ID" value="KRY95058.1"/>
    <property type="molecule type" value="Genomic_DNA"/>
</dbReference>
<feature type="compositionally biased region" description="Basic and acidic residues" evidence="1">
    <location>
        <begin position="23"/>
        <end position="38"/>
    </location>
</feature>
<evidence type="ECO:0000256" key="1">
    <source>
        <dbReference type="SAM" id="MobiDB-lite"/>
    </source>
</evidence>
<protein>
    <submittedName>
        <fullName evidence="2">Uncharacterized protein</fullName>
    </submittedName>
</protein>